<dbReference type="Proteomes" id="UP000245609">
    <property type="component" value="Unassembled WGS sequence"/>
</dbReference>
<reference evidence="2 3" key="1">
    <citation type="journal article" date="2018" name="MBio">
        <title>Comparative Genomics Reveals the Core Gene Toolbox for the Fungus-Insect Symbiosis.</title>
        <authorList>
            <person name="Wang Y."/>
            <person name="Stata M."/>
            <person name="Wang W."/>
            <person name="Stajich J.E."/>
            <person name="White M.M."/>
            <person name="Moncalvo J.M."/>
        </authorList>
    </citation>
    <scope>NUCLEOTIDE SEQUENCE [LARGE SCALE GENOMIC DNA]</scope>
    <source>
        <strain evidence="2 3">SC-DP-2</strain>
    </source>
</reference>
<evidence type="ECO:0000256" key="1">
    <source>
        <dbReference type="SAM" id="MobiDB-lite"/>
    </source>
</evidence>
<feature type="region of interest" description="Disordered" evidence="1">
    <location>
        <begin position="168"/>
        <end position="194"/>
    </location>
</feature>
<protein>
    <submittedName>
        <fullName evidence="2">Uncharacterized protein</fullName>
    </submittedName>
</protein>
<comment type="caution">
    <text evidence="2">The sequence shown here is derived from an EMBL/GenBank/DDBJ whole genome shotgun (WGS) entry which is preliminary data.</text>
</comment>
<proteinExistence type="predicted"/>
<keyword evidence="3" id="KW-1185">Reference proteome</keyword>
<gene>
    <name evidence="2" type="ORF">BB560_006930</name>
</gene>
<name>A0A2T9Y049_9FUNG</name>
<sequence>MLRVVILTDLLVEEYTIPLSAVISNIVFEIIKIKEYIKSQKKAREQARGTYEATIVGKIANKFDKLEIKAIEGFLDNRLTETEVELHDENETAEKFPTACSHSDKHPSRIYQDFRNPEYNHYNVDYCIKLNSKTNCKNLSPINRSTNSTGKDVMYNKENIPCSEFNLGNTASKETSNTSKVNFGTGLNTKHSKL</sequence>
<evidence type="ECO:0000313" key="3">
    <source>
        <dbReference type="Proteomes" id="UP000245609"/>
    </source>
</evidence>
<organism evidence="2 3">
    <name type="scientific">Smittium megazygosporum</name>
    <dbReference type="NCBI Taxonomy" id="133381"/>
    <lineage>
        <taxon>Eukaryota</taxon>
        <taxon>Fungi</taxon>
        <taxon>Fungi incertae sedis</taxon>
        <taxon>Zoopagomycota</taxon>
        <taxon>Kickxellomycotina</taxon>
        <taxon>Harpellomycetes</taxon>
        <taxon>Harpellales</taxon>
        <taxon>Legeriomycetaceae</taxon>
        <taxon>Smittium</taxon>
    </lineage>
</organism>
<dbReference type="EMBL" id="MBFS01003614">
    <property type="protein sequence ID" value="PVU85736.1"/>
    <property type="molecule type" value="Genomic_DNA"/>
</dbReference>
<dbReference type="AlphaFoldDB" id="A0A2T9Y049"/>
<accession>A0A2T9Y049</accession>
<evidence type="ECO:0000313" key="2">
    <source>
        <dbReference type="EMBL" id="PVU85736.1"/>
    </source>
</evidence>